<sequence>MKFLQFFFIALALLLTSVNAAEDLFMLQKQISDQGDMLIVRRIQNGFTYGVKMPLLLYSFAYRDAGGQEYALGTLPNYPAIVRPGMSEFDLSKIHTVVNSPDGGVGVYLSGKAYSVLHICFQKSDPENTAALSYVKIFGLQPRRAGFKLVAPDRFDLTMDEEGSSERKTHVLALGADHKWTLDGAEYFGNACVSYGGHPITYTETNADAAGKAPNANEGAVLAKSATAQNADVTSAQKPRVTNSSSGDLAWALAAAGLPLLAWLWYRRRSRHK</sequence>
<evidence type="ECO:0000256" key="1">
    <source>
        <dbReference type="SAM" id="Phobius"/>
    </source>
</evidence>
<dbReference type="Proteomes" id="UP000590740">
    <property type="component" value="Unassembled WGS sequence"/>
</dbReference>
<evidence type="ECO:0000313" key="4">
    <source>
        <dbReference type="Proteomes" id="UP000590740"/>
    </source>
</evidence>
<evidence type="ECO:0000313" key="3">
    <source>
        <dbReference type="EMBL" id="MBB5033220.1"/>
    </source>
</evidence>
<feature type="signal peptide" evidence="2">
    <location>
        <begin position="1"/>
        <end position="20"/>
    </location>
</feature>
<keyword evidence="1" id="KW-0472">Membrane</keyword>
<protein>
    <submittedName>
        <fullName evidence="3">Uncharacterized protein</fullName>
    </submittedName>
</protein>
<comment type="caution">
    <text evidence="3">The sequence shown here is derived from an EMBL/GenBank/DDBJ whole genome shotgun (WGS) entry which is preliminary data.</text>
</comment>
<dbReference type="EMBL" id="JACHIG010000005">
    <property type="protein sequence ID" value="MBB5033220.1"/>
    <property type="molecule type" value="Genomic_DNA"/>
</dbReference>
<accession>A0A7W7YBV3</accession>
<evidence type="ECO:0000256" key="2">
    <source>
        <dbReference type="SAM" id="SignalP"/>
    </source>
</evidence>
<reference evidence="3 4" key="1">
    <citation type="submission" date="2020-08" db="EMBL/GenBank/DDBJ databases">
        <title>Genomic Encyclopedia of Type Strains, Phase IV (KMG-IV): sequencing the most valuable type-strain genomes for metagenomic binning, comparative biology and taxonomic classification.</title>
        <authorList>
            <person name="Goeker M."/>
        </authorList>
    </citation>
    <scope>NUCLEOTIDE SEQUENCE [LARGE SCALE GENOMIC DNA]</scope>
    <source>
        <strain evidence="3 4">DSM 12252</strain>
    </source>
</reference>
<proteinExistence type="predicted"/>
<feature type="chain" id="PRO_5031168021" evidence="2">
    <location>
        <begin position="21"/>
        <end position="273"/>
    </location>
</feature>
<keyword evidence="1" id="KW-1133">Transmembrane helix</keyword>
<name>A0A7W7YBV3_9BACT</name>
<keyword evidence="4" id="KW-1185">Reference proteome</keyword>
<dbReference type="AlphaFoldDB" id="A0A7W7YBV3"/>
<dbReference type="RefSeq" id="WP_184340132.1">
    <property type="nucleotide sequence ID" value="NZ_JACHIG010000005.1"/>
</dbReference>
<feature type="transmembrane region" description="Helical" evidence="1">
    <location>
        <begin position="249"/>
        <end position="266"/>
    </location>
</feature>
<organism evidence="3 4">
    <name type="scientific">Prosthecobacter vanneervenii</name>
    <dbReference type="NCBI Taxonomy" id="48466"/>
    <lineage>
        <taxon>Bacteria</taxon>
        <taxon>Pseudomonadati</taxon>
        <taxon>Verrucomicrobiota</taxon>
        <taxon>Verrucomicrobiia</taxon>
        <taxon>Verrucomicrobiales</taxon>
        <taxon>Verrucomicrobiaceae</taxon>
        <taxon>Prosthecobacter</taxon>
    </lineage>
</organism>
<keyword evidence="1" id="KW-0812">Transmembrane</keyword>
<gene>
    <name evidence="3" type="ORF">HNQ65_002803</name>
</gene>
<keyword evidence="2" id="KW-0732">Signal</keyword>